<dbReference type="Pfam" id="PF11779">
    <property type="entry name" value="SPT_ssu-like"/>
    <property type="match status" value="1"/>
</dbReference>
<keyword evidence="7 11" id="KW-1133">Transmembrane helix</keyword>
<feature type="transmembrane region" description="Helical" evidence="11">
    <location>
        <begin position="14"/>
        <end position="34"/>
    </location>
</feature>
<organism evidence="12 13">
    <name type="scientific">Clavelina lepadiformis</name>
    <name type="common">Light-bulb sea squirt</name>
    <name type="synonym">Ascidia lepadiformis</name>
    <dbReference type="NCBI Taxonomy" id="159417"/>
    <lineage>
        <taxon>Eukaryota</taxon>
        <taxon>Metazoa</taxon>
        <taxon>Chordata</taxon>
        <taxon>Tunicata</taxon>
        <taxon>Ascidiacea</taxon>
        <taxon>Aplousobranchia</taxon>
        <taxon>Clavelinidae</taxon>
        <taxon>Clavelina</taxon>
    </lineage>
</organism>
<evidence type="ECO:0000256" key="7">
    <source>
        <dbReference type="ARBA" id="ARBA00022989"/>
    </source>
</evidence>
<comment type="caution">
    <text evidence="12">The sequence shown here is derived from an EMBL/GenBank/DDBJ whole genome shotgun (WGS) entry which is preliminary data.</text>
</comment>
<evidence type="ECO:0000256" key="2">
    <source>
        <dbReference type="ARBA" id="ARBA00004760"/>
    </source>
</evidence>
<evidence type="ECO:0000313" key="12">
    <source>
        <dbReference type="EMBL" id="CAK8677719.1"/>
    </source>
</evidence>
<evidence type="ECO:0000256" key="9">
    <source>
        <dbReference type="ARBA" id="ARBA00023136"/>
    </source>
</evidence>
<evidence type="ECO:0000256" key="5">
    <source>
        <dbReference type="ARBA" id="ARBA00022824"/>
    </source>
</evidence>
<accession>A0ABP0FGX8</accession>
<keyword evidence="6" id="KW-0746">Sphingolipid metabolism</keyword>
<evidence type="ECO:0000313" key="13">
    <source>
        <dbReference type="Proteomes" id="UP001642483"/>
    </source>
</evidence>
<evidence type="ECO:0000256" key="3">
    <source>
        <dbReference type="ARBA" id="ARBA00004991"/>
    </source>
</evidence>
<keyword evidence="8" id="KW-0443">Lipid metabolism</keyword>
<keyword evidence="13" id="KW-1185">Reference proteome</keyword>
<evidence type="ECO:0000256" key="11">
    <source>
        <dbReference type="SAM" id="Phobius"/>
    </source>
</evidence>
<evidence type="ECO:0000256" key="6">
    <source>
        <dbReference type="ARBA" id="ARBA00022919"/>
    </source>
</evidence>
<sequence length="76" mass="8941">MSFDWTIPKKPDSVYGYLSSLYLMYCIHVGTYVFEPWERVLCNIVFLVLSLILIYATYTFLPQSILAMLKYFAILI</sequence>
<proteinExistence type="inferred from homology"/>
<dbReference type="PANTHER" id="PTHR47084:SF1">
    <property type="entry name" value="SERINE PALMITOYLTRANSFERASE SMALL SUBUNIT A"/>
    <property type="match status" value="1"/>
</dbReference>
<evidence type="ECO:0000256" key="8">
    <source>
        <dbReference type="ARBA" id="ARBA00023098"/>
    </source>
</evidence>
<dbReference type="PANTHER" id="PTHR47084">
    <property type="entry name" value="SERINE PALMITOYLTRANSFERASE SMALL SUBUNIT A"/>
    <property type="match status" value="1"/>
</dbReference>
<gene>
    <name evidence="12" type="ORF">CVLEPA_LOCUS7714</name>
</gene>
<evidence type="ECO:0008006" key="14">
    <source>
        <dbReference type="Google" id="ProtNLM"/>
    </source>
</evidence>
<dbReference type="EMBL" id="CAWYQH010000046">
    <property type="protein sequence ID" value="CAK8677719.1"/>
    <property type="molecule type" value="Genomic_DNA"/>
</dbReference>
<comment type="pathway">
    <text evidence="2">Lipid metabolism; sphingolipid metabolism.</text>
</comment>
<dbReference type="Proteomes" id="UP001642483">
    <property type="component" value="Unassembled WGS sequence"/>
</dbReference>
<name>A0ABP0FGX8_CLALP</name>
<reference evidence="12 13" key="1">
    <citation type="submission" date="2024-02" db="EMBL/GenBank/DDBJ databases">
        <authorList>
            <person name="Daric V."/>
            <person name="Darras S."/>
        </authorList>
    </citation>
    <scope>NUCLEOTIDE SEQUENCE [LARGE SCALE GENOMIC DNA]</scope>
</reference>
<dbReference type="InterPro" id="IPR024512">
    <property type="entry name" value="Ser_palmitoyltrfase_ssu-like"/>
</dbReference>
<dbReference type="InterPro" id="IPR051900">
    <property type="entry name" value="SPT_small_subunit"/>
</dbReference>
<evidence type="ECO:0000256" key="10">
    <source>
        <dbReference type="ARBA" id="ARBA00038370"/>
    </source>
</evidence>
<comment type="pathway">
    <text evidence="3">Sphingolipid metabolism.</text>
</comment>
<keyword evidence="4 11" id="KW-0812">Transmembrane</keyword>
<protein>
    <recommendedName>
        <fullName evidence="14">Serine palmitoyltransferase small subunit B</fullName>
    </recommendedName>
</protein>
<keyword evidence="9 11" id="KW-0472">Membrane</keyword>
<keyword evidence="5" id="KW-0256">Endoplasmic reticulum</keyword>
<comment type="similarity">
    <text evidence="10">Belongs to the SPTSS family. SPTSSA subfamily.</text>
</comment>
<evidence type="ECO:0000256" key="4">
    <source>
        <dbReference type="ARBA" id="ARBA00022692"/>
    </source>
</evidence>
<feature type="transmembrane region" description="Helical" evidence="11">
    <location>
        <begin position="41"/>
        <end position="61"/>
    </location>
</feature>
<comment type="subcellular location">
    <subcellularLocation>
        <location evidence="1">Endoplasmic reticulum membrane</location>
        <topology evidence="1">Multi-pass membrane protein</topology>
    </subcellularLocation>
</comment>
<evidence type="ECO:0000256" key="1">
    <source>
        <dbReference type="ARBA" id="ARBA00004477"/>
    </source>
</evidence>